<protein>
    <submittedName>
        <fullName evidence="3">Cilia- and flagella-associated protein 221</fullName>
    </submittedName>
</protein>
<sequence>MGSRRAQVMVYLDTRGTAFLCQHGEEPRKPNVVPNHLLESKIYTKLLQNKVIQAEPAVLHYGGYEINRHHQQTLKLVNISGDVINLHIIPPQTKYFHIKYSKTHRLVPGLSFAVTVDFCPDEWRYYYDCVRIHCQGDDTLLVPIHAYPAVNVVEFPSYISFSDVPLGKSKEYAIPLQCSCPIDFEFHIDYIHPHKAFAVQPTSGIIPANGKVEIVITYSPLEYGTAQMKMQLWISQFNSKPYTCVFTGTSTPFLGLRKEEFQTQKSASEKKPGSAGKPVVQKKDQLKHPRPSASQKVKEIEYQNLRFPTDLSNPHAVATVLIQEPGKLKIKDLKEVLCQGNEGIKTRQMKEAVFAQKVKQDIQAEEANQLKWQVHKGKDPVSLKWKREIIEERQRAEEQYKIKRGDPVTEKEFQRNKVEVSLRRVIRSVEQCPSVQPKFDLLLNDPWASRHRTQRRFQQIACKVLIQCRLNRILLLFRELVKDTRRQRDEESSISAENSIFKALITPVGEEHDSVTSSLSVSRVLPFDFPVYHPPQRSDELAPDALGPVPLKPLDMKIKHTHPFYSLQVPQHFSIMRYQPFCTHHAATSYKPQKLSRPLKQGAKDELITIVASPKAQLTPTAPQKDLHKHESMAEGTSLLKLAPPKALLQPPDSHPLRVFNPTPGLSVFMPPLPYSETSIEYHLCPHPKYPVTKECPRGSSIPVTQKKFLHRKEVIRGVMNWRRFLPLVYSWSDTPNLTNPAMPYCRDPYSLDMLPSEGPPVLDKLPERDKENIIDYETDDETELRVVLTPEMVKAEFPQIEHLPQEENRSKPGKEESDAALDGKLTYSNAVNNPTSPSGEVKDSLELHSQVQNNRLRERVQAQVEKMKLKAINKALILEGLLCQLMASSASKRWLIEDGAPWCSHIPKGLLQQPGQRALARWLAASFVPAGMPPSLGLTLLYSR</sequence>
<keyword evidence="3" id="KW-0966">Cell projection</keyword>
<dbReference type="EMBL" id="AKHW03006853">
    <property type="protein sequence ID" value="KYO18136.1"/>
    <property type="molecule type" value="Genomic_DNA"/>
</dbReference>
<dbReference type="eggNOG" id="ENOG502QT0T">
    <property type="taxonomic scope" value="Eukaryota"/>
</dbReference>
<evidence type="ECO:0000256" key="1">
    <source>
        <dbReference type="SAM" id="MobiDB-lite"/>
    </source>
</evidence>
<dbReference type="STRING" id="8496.A0A151M102"/>
<dbReference type="Proteomes" id="UP000050525">
    <property type="component" value="Unassembled WGS sequence"/>
</dbReference>
<dbReference type="GO" id="GO:0044458">
    <property type="term" value="P:motile cilium assembly"/>
    <property type="evidence" value="ECO:0007669"/>
    <property type="project" value="TreeGrafter"/>
</dbReference>
<keyword evidence="3" id="KW-0282">Flagellum</keyword>
<dbReference type="AlphaFoldDB" id="A0A151M102"/>
<dbReference type="PANTHER" id="PTHR46500:SF1">
    <property type="entry name" value="CILIA- AND FLAGELLA-ASSOCIATED PROTEIN 221"/>
    <property type="match status" value="1"/>
</dbReference>
<dbReference type="InterPro" id="IPR029676">
    <property type="entry name" value="CFAP221"/>
</dbReference>
<dbReference type="InterPro" id="IPR013783">
    <property type="entry name" value="Ig-like_fold"/>
</dbReference>
<evidence type="ECO:0000259" key="2">
    <source>
        <dbReference type="Pfam" id="PF22067"/>
    </source>
</evidence>
<organism evidence="3 4">
    <name type="scientific">Alligator mississippiensis</name>
    <name type="common">American alligator</name>
    <dbReference type="NCBI Taxonomy" id="8496"/>
    <lineage>
        <taxon>Eukaryota</taxon>
        <taxon>Metazoa</taxon>
        <taxon>Chordata</taxon>
        <taxon>Craniata</taxon>
        <taxon>Vertebrata</taxon>
        <taxon>Euteleostomi</taxon>
        <taxon>Archelosauria</taxon>
        <taxon>Archosauria</taxon>
        <taxon>Crocodylia</taxon>
        <taxon>Alligatoridae</taxon>
        <taxon>Alligatorinae</taxon>
        <taxon>Alligator</taxon>
    </lineage>
</organism>
<accession>A0A151M102</accession>
<proteinExistence type="predicted"/>
<feature type="domain" description="Cep192-like" evidence="2">
    <location>
        <begin position="163"/>
        <end position="245"/>
    </location>
</feature>
<name>A0A151M102_ALLMI</name>
<keyword evidence="4" id="KW-1185">Reference proteome</keyword>
<reference evidence="3 4" key="1">
    <citation type="journal article" date="2012" name="Genome Biol.">
        <title>Sequencing three crocodilian genomes to illuminate the evolution of archosaurs and amniotes.</title>
        <authorList>
            <person name="St John J.A."/>
            <person name="Braun E.L."/>
            <person name="Isberg S.R."/>
            <person name="Miles L.G."/>
            <person name="Chong A.Y."/>
            <person name="Gongora J."/>
            <person name="Dalzell P."/>
            <person name="Moran C."/>
            <person name="Bed'hom B."/>
            <person name="Abzhanov A."/>
            <person name="Burgess S.C."/>
            <person name="Cooksey A.M."/>
            <person name="Castoe T.A."/>
            <person name="Crawford N.G."/>
            <person name="Densmore L.D."/>
            <person name="Drew J.C."/>
            <person name="Edwards S.V."/>
            <person name="Faircloth B.C."/>
            <person name="Fujita M.K."/>
            <person name="Greenwold M.J."/>
            <person name="Hoffmann F.G."/>
            <person name="Howard J.M."/>
            <person name="Iguchi T."/>
            <person name="Janes D.E."/>
            <person name="Khan S.Y."/>
            <person name="Kohno S."/>
            <person name="de Koning A.J."/>
            <person name="Lance S.L."/>
            <person name="McCarthy F.M."/>
            <person name="McCormack J.E."/>
            <person name="Merchant M.E."/>
            <person name="Peterson D.G."/>
            <person name="Pollock D.D."/>
            <person name="Pourmand N."/>
            <person name="Raney B.J."/>
            <person name="Roessler K.A."/>
            <person name="Sanford J.R."/>
            <person name="Sawyer R.H."/>
            <person name="Schmidt C.J."/>
            <person name="Triplett E.W."/>
            <person name="Tuberville T.D."/>
            <person name="Venegas-Anaya M."/>
            <person name="Howard J.T."/>
            <person name="Jarvis E.D."/>
            <person name="Guillette L.J.Jr."/>
            <person name="Glenn T.C."/>
            <person name="Green R.E."/>
            <person name="Ray D.A."/>
        </authorList>
    </citation>
    <scope>NUCLEOTIDE SEQUENCE [LARGE SCALE GENOMIC DNA]</scope>
    <source>
        <strain evidence="3">KSC_2009_1</strain>
    </source>
</reference>
<dbReference type="PANTHER" id="PTHR46500">
    <property type="entry name" value="CILIA- AND FLAGELLA-ASSOCIATED PROTEIN 221"/>
    <property type="match status" value="1"/>
</dbReference>
<feature type="compositionally biased region" description="Basic and acidic residues" evidence="1">
    <location>
        <begin position="262"/>
        <end position="272"/>
    </location>
</feature>
<keyword evidence="3" id="KW-0969">Cilium</keyword>
<dbReference type="Pfam" id="PF22067">
    <property type="entry name" value="Cep192_D3"/>
    <property type="match status" value="1"/>
</dbReference>
<comment type="caution">
    <text evidence="3">The sequence shown here is derived from an EMBL/GenBank/DDBJ whole genome shotgun (WGS) entry which is preliminary data.</text>
</comment>
<dbReference type="Gene3D" id="2.60.40.10">
    <property type="entry name" value="Immunoglobulins"/>
    <property type="match status" value="2"/>
</dbReference>
<evidence type="ECO:0000313" key="4">
    <source>
        <dbReference type="Proteomes" id="UP000050525"/>
    </source>
</evidence>
<dbReference type="GO" id="GO:0003341">
    <property type="term" value="P:cilium movement"/>
    <property type="evidence" value="ECO:0007669"/>
    <property type="project" value="InterPro"/>
</dbReference>
<evidence type="ECO:0000313" key="3">
    <source>
        <dbReference type="EMBL" id="KYO18136.1"/>
    </source>
</evidence>
<dbReference type="GO" id="GO:0097729">
    <property type="term" value="C:9+2 motile cilium"/>
    <property type="evidence" value="ECO:0007669"/>
    <property type="project" value="TreeGrafter"/>
</dbReference>
<dbReference type="InterPro" id="IPR054089">
    <property type="entry name" value="Cep192-like_D3"/>
</dbReference>
<feature type="region of interest" description="Disordered" evidence="1">
    <location>
        <begin position="262"/>
        <end position="296"/>
    </location>
</feature>
<gene>
    <name evidence="3" type="primary">CFAP221</name>
    <name evidence="3" type="ORF">Y1Q_0011715</name>
</gene>